<gene>
    <name evidence="1" type="ORF">FOPG_17603</name>
</gene>
<dbReference type="AlphaFoldDB" id="X0HYN7"/>
<reference evidence="1" key="1">
    <citation type="submission" date="2011-11" db="EMBL/GenBank/DDBJ databases">
        <title>The Genome Sequence of Fusarium oxysporum PHW808.</title>
        <authorList>
            <consortium name="The Broad Institute Genome Sequencing Platform"/>
            <person name="Ma L.-J."/>
            <person name="Gale L.R."/>
            <person name="Schwartz D.C."/>
            <person name="Zhou S."/>
            <person name="Corby-Kistler H."/>
            <person name="Young S.K."/>
            <person name="Zeng Q."/>
            <person name="Gargeya S."/>
            <person name="Fitzgerald M."/>
            <person name="Haas B."/>
            <person name="Abouelleil A."/>
            <person name="Alvarado L."/>
            <person name="Arachchi H.M."/>
            <person name="Berlin A."/>
            <person name="Brown A."/>
            <person name="Chapman S.B."/>
            <person name="Chen Z."/>
            <person name="Dunbar C."/>
            <person name="Freedman E."/>
            <person name="Gearin G."/>
            <person name="Goldberg J."/>
            <person name="Griggs A."/>
            <person name="Gujja S."/>
            <person name="Heiman D."/>
            <person name="Howarth C."/>
            <person name="Larson L."/>
            <person name="Lui A."/>
            <person name="MacDonald P.J.P."/>
            <person name="Montmayeur A."/>
            <person name="Murphy C."/>
            <person name="Neiman D."/>
            <person name="Pearson M."/>
            <person name="Priest M."/>
            <person name="Roberts A."/>
            <person name="Saif S."/>
            <person name="Shea T."/>
            <person name="Shenoy N."/>
            <person name="Sisk P."/>
            <person name="Stolte C."/>
            <person name="Sykes S."/>
            <person name="Wortman J."/>
            <person name="Nusbaum C."/>
            <person name="Birren B."/>
        </authorList>
    </citation>
    <scope>NUCLEOTIDE SEQUENCE [LARGE SCALE GENOMIC DNA]</scope>
    <source>
        <strain evidence="1">54008</strain>
    </source>
</reference>
<sequence length="43" mass="4757">TQNLPHLKPDPEHFFKYAQRTLQGVNQPVIGKGKGSVAKDKIA</sequence>
<dbReference type="HOGENOM" id="CLU_3244812_0_0_1"/>
<dbReference type="Proteomes" id="UP000030676">
    <property type="component" value="Unassembled WGS sequence"/>
</dbReference>
<evidence type="ECO:0000313" key="1">
    <source>
        <dbReference type="EMBL" id="EXL66209.1"/>
    </source>
</evidence>
<name>X0HYN7_FUSOX</name>
<feature type="non-terminal residue" evidence="1">
    <location>
        <position position="1"/>
    </location>
</feature>
<reference evidence="1" key="2">
    <citation type="submission" date="2014-03" db="EMBL/GenBank/DDBJ databases">
        <title>The Genome Annotation of Fusarium oxysporum PHW808.</title>
        <authorList>
            <consortium name="The Broad Institute Genomics Platform"/>
            <person name="Ma L.-J."/>
            <person name="Corby-Kistler H."/>
            <person name="Broz K."/>
            <person name="Gale L.R."/>
            <person name="Jonkers W."/>
            <person name="O'Donnell K."/>
            <person name="Ploetz R."/>
            <person name="Steinberg C."/>
            <person name="Schwartz D.C."/>
            <person name="VanEtten H."/>
            <person name="Zhou S."/>
            <person name="Young S.K."/>
            <person name="Zeng Q."/>
            <person name="Gargeya S."/>
            <person name="Fitzgerald M."/>
            <person name="Abouelleil A."/>
            <person name="Alvarado L."/>
            <person name="Chapman S.B."/>
            <person name="Gainer-Dewar J."/>
            <person name="Goldberg J."/>
            <person name="Griggs A."/>
            <person name="Gujja S."/>
            <person name="Hansen M."/>
            <person name="Howarth C."/>
            <person name="Imamovic A."/>
            <person name="Ireland A."/>
            <person name="Larimer J."/>
            <person name="McCowan C."/>
            <person name="Murphy C."/>
            <person name="Pearson M."/>
            <person name="Poon T.W."/>
            <person name="Priest M."/>
            <person name="Roberts A."/>
            <person name="Saif S."/>
            <person name="Shea T."/>
            <person name="Sykes S."/>
            <person name="Wortman J."/>
            <person name="Nusbaum C."/>
            <person name="Birren B."/>
        </authorList>
    </citation>
    <scope>NUCLEOTIDE SEQUENCE</scope>
    <source>
        <strain evidence="1">54008</strain>
    </source>
</reference>
<protein>
    <submittedName>
        <fullName evidence="1">Uncharacterized protein</fullName>
    </submittedName>
</protein>
<dbReference type="EMBL" id="KK033478">
    <property type="protein sequence ID" value="EXL66209.1"/>
    <property type="molecule type" value="Genomic_DNA"/>
</dbReference>
<proteinExistence type="predicted"/>
<accession>X0HYN7</accession>
<organism evidence="1">
    <name type="scientific">Fusarium oxysporum f. sp. conglutinans race 2 54008</name>
    <dbReference type="NCBI Taxonomy" id="1089457"/>
    <lineage>
        <taxon>Eukaryota</taxon>
        <taxon>Fungi</taxon>
        <taxon>Dikarya</taxon>
        <taxon>Ascomycota</taxon>
        <taxon>Pezizomycotina</taxon>
        <taxon>Sordariomycetes</taxon>
        <taxon>Hypocreomycetidae</taxon>
        <taxon>Hypocreales</taxon>
        <taxon>Nectriaceae</taxon>
        <taxon>Fusarium</taxon>
        <taxon>Fusarium oxysporum species complex</taxon>
    </lineage>
</organism>